<dbReference type="PANTHER" id="PTHR43418:SF7">
    <property type="entry name" value="CARBAMOYL-PHOSPHATE SYNTHASE SMALL CHAIN"/>
    <property type="match status" value="1"/>
</dbReference>
<dbReference type="RefSeq" id="WP_124398466.1">
    <property type="nucleotide sequence ID" value="NZ_BHZE01000022.1"/>
</dbReference>
<dbReference type="PROSITE" id="PS51273">
    <property type="entry name" value="GATASE_TYPE_1"/>
    <property type="match status" value="1"/>
</dbReference>
<evidence type="ECO:0000256" key="6">
    <source>
        <dbReference type="ARBA" id="ARBA00022962"/>
    </source>
</evidence>
<dbReference type="Gene3D" id="3.50.30.20">
    <property type="entry name" value="Carbamoyl-phosphate synthase small subunit, N-terminal domain"/>
    <property type="match status" value="1"/>
</dbReference>
<evidence type="ECO:0000256" key="2">
    <source>
        <dbReference type="ARBA" id="ARBA00007800"/>
    </source>
</evidence>
<feature type="active site" description="Nucleophile" evidence="8">
    <location>
        <position position="257"/>
    </location>
</feature>
<dbReference type="UniPathway" id="UPA00070">
    <property type="reaction ID" value="UER00115"/>
</dbReference>
<feature type="binding site" evidence="8">
    <location>
        <position position="229"/>
    </location>
    <ligand>
        <name>L-glutamine</name>
        <dbReference type="ChEBI" id="CHEBI:58359"/>
    </ligand>
</feature>
<keyword evidence="3 8" id="KW-0436">Ligase</keyword>
<dbReference type="OrthoDB" id="9804328at2"/>
<feature type="binding site" evidence="8">
    <location>
        <position position="231"/>
    </location>
    <ligand>
        <name>L-glutamine</name>
        <dbReference type="ChEBI" id="CHEBI:58359"/>
    </ligand>
</feature>
<dbReference type="EC" id="6.3.5.5" evidence="8"/>
<comment type="catalytic activity">
    <reaction evidence="7 8">
        <text>hydrogencarbonate + L-glutamine + 2 ATP + H2O = carbamoyl phosphate + L-glutamate + 2 ADP + phosphate + 2 H(+)</text>
        <dbReference type="Rhea" id="RHEA:18633"/>
        <dbReference type="ChEBI" id="CHEBI:15377"/>
        <dbReference type="ChEBI" id="CHEBI:15378"/>
        <dbReference type="ChEBI" id="CHEBI:17544"/>
        <dbReference type="ChEBI" id="CHEBI:29985"/>
        <dbReference type="ChEBI" id="CHEBI:30616"/>
        <dbReference type="ChEBI" id="CHEBI:43474"/>
        <dbReference type="ChEBI" id="CHEBI:58228"/>
        <dbReference type="ChEBI" id="CHEBI:58359"/>
        <dbReference type="ChEBI" id="CHEBI:456216"/>
        <dbReference type="EC" id="6.3.5.5"/>
    </reaction>
</comment>
<feature type="binding site" evidence="8">
    <location>
        <position position="261"/>
    </location>
    <ligand>
        <name>L-glutamine</name>
        <dbReference type="ChEBI" id="CHEBI:58359"/>
    </ligand>
</feature>
<dbReference type="Pfam" id="PF00117">
    <property type="entry name" value="GATase"/>
    <property type="match status" value="1"/>
</dbReference>
<keyword evidence="8" id="KW-0028">Amino-acid biosynthesis</keyword>
<feature type="domain" description="Carbamoyl-phosphate synthase small subunit N-terminal" evidence="9">
    <location>
        <begin position="7"/>
        <end position="137"/>
    </location>
</feature>
<dbReference type="Proteomes" id="UP000286715">
    <property type="component" value="Unassembled WGS sequence"/>
</dbReference>
<protein>
    <recommendedName>
        <fullName evidence="8">Carbamoyl phosphate synthase small chain</fullName>
        <ecNumber evidence="8">6.3.5.5</ecNumber>
    </recommendedName>
    <alternativeName>
        <fullName evidence="8">Carbamoyl phosphate synthetase glutamine chain</fullName>
    </alternativeName>
</protein>
<dbReference type="PRINTS" id="PR00097">
    <property type="entry name" value="ANTSNTHASEII"/>
</dbReference>
<comment type="function">
    <text evidence="8">Small subunit of the glutamine-dependent carbamoyl phosphate synthetase (CPSase). CPSase catalyzes the formation of carbamoyl phosphate from the ammonia moiety of glutamine, carbonate, and phosphate donated by ATP, constituting the first step of 2 biosynthetic pathways, one leading to arginine and/or urea and the other to pyrimidine nucleotides. The small subunit (glutamine amidotransferase) binds and cleaves glutamine to supply the large subunit with the substrate ammonia.</text>
</comment>
<dbReference type="SUPFAM" id="SSF52317">
    <property type="entry name" value="Class I glutamine amidotransferase-like"/>
    <property type="match status" value="1"/>
</dbReference>
<comment type="caution">
    <text evidence="10">The sequence shown here is derived from an EMBL/GenBank/DDBJ whole genome shotgun (WGS) entry which is preliminary data.</text>
</comment>
<feature type="region of interest" description="CPSase" evidence="8">
    <location>
        <begin position="1"/>
        <end position="180"/>
    </location>
</feature>
<comment type="pathway">
    <text evidence="8">Pyrimidine metabolism; UMP biosynthesis via de novo pathway; (S)-dihydroorotate from bicarbonate: step 1/3.</text>
</comment>
<feature type="active site" evidence="8">
    <location>
        <position position="343"/>
    </location>
</feature>
<keyword evidence="11" id="KW-1185">Reference proteome</keyword>
<feature type="binding site" evidence="8">
    <location>
        <position position="299"/>
    </location>
    <ligand>
        <name>L-glutamine</name>
        <dbReference type="ChEBI" id="CHEBI:58359"/>
    </ligand>
</feature>
<dbReference type="InterPro" id="IPR029062">
    <property type="entry name" value="Class_I_gatase-like"/>
</dbReference>
<comment type="subunit">
    <text evidence="8">Composed of two chains; the small (or glutamine) chain promotes the hydrolysis of glutamine to ammonia, which is used by the large (or ammonia) chain to synthesize carbamoyl phosphate. Tetramer of heterodimers (alpha,beta)4.</text>
</comment>
<keyword evidence="5 8" id="KW-0067">ATP-binding</keyword>
<keyword evidence="8" id="KW-0665">Pyrimidine biosynthesis</keyword>
<feature type="binding site" evidence="8">
    <location>
        <position position="51"/>
    </location>
    <ligand>
        <name>L-glutamine</name>
        <dbReference type="ChEBI" id="CHEBI:58359"/>
    </ligand>
</feature>
<feature type="binding site" evidence="8">
    <location>
        <position position="258"/>
    </location>
    <ligand>
        <name>L-glutamine</name>
        <dbReference type="ChEBI" id="CHEBI:58359"/>
    </ligand>
</feature>
<dbReference type="NCBIfam" id="TIGR01368">
    <property type="entry name" value="CPSaseIIsmall"/>
    <property type="match status" value="1"/>
</dbReference>
<comment type="similarity">
    <text evidence="2 8">Belongs to the CarA family.</text>
</comment>
<feature type="active site" evidence="8">
    <location>
        <position position="345"/>
    </location>
</feature>
<dbReference type="GO" id="GO:0044205">
    <property type="term" value="P:'de novo' UMP biosynthetic process"/>
    <property type="evidence" value="ECO:0007669"/>
    <property type="project" value="UniProtKB-UniRule"/>
</dbReference>
<dbReference type="PANTHER" id="PTHR43418">
    <property type="entry name" value="MULTIFUNCTIONAL TRYPTOPHAN BIOSYNTHESIS PROTEIN-RELATED"/>
    <property type="match status" value="1"/>
</dbReference>
<comment type="catalytic activity">
    <reaction evidence="8">
        <text>L-glutamine + H2O = L-glutamate + NH4(+)</text>
        <dbReference type="Rhea" id="RHEA:15889"/>
        <dbReference type="ChEBI" id="CHEBI:15377"/>
        <dbReference type="ChEBI" id="CHEBI:28938"/>
        <dbReference type="ChEBI" id="CHEBI:29985"/>
        <dbReference type="ChEBI" id="CHEBI:58359"/>
    </reaction>
</comment>
<feature type="binding site" evidence="8">
    <location>
        <position position="302"/>
    </location>
    <ligand>
        <name>L-glutamine</name>
        <dbReference type="ChEBI" id="CHEBI:58359"/>
    </ligand>
</feature>
<dbReference type="InterPro" id="IPR006274">
    <property type="entry name" value="CarbamoylP_synth_ssu"/>
</dbReference>
<dbReference type="HAMAP" id="MF_01209">
    <property type="entry name" value="CPSase_S_chain"/>
    <property type="match status" value="1"/>
</dbReference>
<name>A0A401XN17_9FLAO</name>
<dbReference type="PRINTS" id="PR00099">
    <property type="entry name" value="CPSGATASE"/>
</dbReference>
<evidence type="ECO:0000259" key="9">
    <source>
        <dbReference type="SMART" id="SM01097"/>
    </source>
</evidence>
<comment type="pathway">
    <text evidence="1 8">Amino-acid biosynthesis; L-arginine biosynthesis; carbamoyl phosphate from bicarbonate: step 1/1.</text>
</comment>
<dbReference type="CDD" id="cd01744">
    <property type="entry name" value="GATase1_CPSase"/>
    <property type="match status" value="1"/>
</dbReference>
<dbReference type="AlphaFoldDB" id="A0A401XN17"/>
<dbReference type="NCBIfam" id="NF009475">
    <property type="entry name" value="PRK12838.1"/>
    <property type="match status" value="1"/>
</dbReference>
<dbReference type="Gene3D" id="3.40.50.880">
    <property type="match status" value="1"/>
</dbReference>
<dbReference type="UniPathway" id="UPA00068">
    <property type="reaction ID" value="UER00171"/>
</dbReference>
<evidence type="ECO:0000256" key="8">
    <source>
        <dbReference type="HAMAP-Rule" id="MF_01209"/>
    </source>
</evidence>
<dbReference type="PRINTS" id="PR00096">
    <property type="entry name" value="GATASE"/>
</dbReference>
<dbReference type="InterPro" id="IPR050472">
    <property type="entry name" value="Anth_synth/Amidotransfase"/>
</dbReference>
<evidence type="ECO:0000313" key="10">
    <source>
        <dbReference type="EMBL" id="GCD78408.1"/>
    </source>
</evidence>
<evidence type="ECO:0000256" key="1">
    <source>
        <dbReference type="ARBA" id="ARBA00005077"/>
    </source>
</evidence>
<dbReference type="InterPro" id="IPR017926">
    <property type="entry name" value="GATASE"/>
</dbReference>
<dbReference type="GO" id="GO:0005524">
    <property type="term" value="F:ATP binding"/>
    <property type="evidence" value="ECO:0007669"/>
    <property type="project" value="UniProtKB-UniRule"/>
</dbReference>
<dbReference type="GO" id="GO:0004359">
    <property type="term" value="F:glutaminase activity"/>
    <property type="evidence" value="ECO:0007669"/>
    <property type="project" value="RHEA"/>
</dbReference>
<organism evidence="10 11">
    <name type="scientific">Thermaurantimonas aggregans</name>
    <dbReference type="NCBI Taxonomy" id="2173829"/>
    <lineage>
        <taxon>Bacteria</taxon>
        <taxon>Pseudomonadati</taxon>
        <taxon>Bacteroidota</taxon>
        <taxon>Flavobacteriia</taxon>
        <taxon>Flavobacteriales</taxon>
        <taxon>Schleiferiaceae</taxon>
        <taxon>Thermaurantimonas</taxon>
    </lineage>
</organism>
<reference evidence="10 11" key="1">
    <citation type="submission" date="2018-11" db="EMBL/GenBank/DDBJ databases">
        <title>Schleiferia aggregans sp. nov., a moderately thermophilic heterotrophic bacterium isolated from microbial mats at a terrestrial hot spring.</title>
        <authorList>
            <person name="Iino T."/>
            <person name="Ohkuma M."/>
            <person name="Haruta S."/>
        </authorList>
    </citation>
    <scope>NUCLEOTIDE SEQUENCE [LARGE SCALE GENOMIC DNA]</scope>
    <source>
        <strain evidence="10 11">LA</strain>
    </source>
</reference>
<evidence type="ECO:0000256" key="4">
    <source>
        <dbReference type="ARBA" id="ARBA00022741"/>
    </source>
</evidence>
<feature type="binding site" evidence="8">
    <location>
        <position position="301"/>
    </location>
    <ligand>
        <name>L-glutamine</name>
        <dbReference type="ChEBI" id="CHEBI:58359"/>
    </ligand>
</feature>
<evidence type="ECO:0000256" key="5">
    <source>
        <dbReference type="ARBA" id="ARBA00022840"/>
    </source>
</evidence>
<evidence type="ECO:0000256" key="3">
    <source>
        <dbReference type="ARBA" id="ARBA00022598"/>
    </source>
</evidence>
<dbReference type="InterPro" id="IPR036480">
    <property type="entry name" value="CarbP_synth_ssu_N_sf"/>
</dbReference>
<accession>A0A401XN17</accession>
<sequence>MISSVKPTAAVVLEDGTVFFGRSVGIEGETSGELCFNTGMTGYQEIFTDPSYYGQLMVMASVHIGNYGVREEESESDSLKINGLICRNFTNRGSRPAMDQELKEFFKKHKTIAIAGVDTRALVQHIRDFGAQNAVVSTDISNLEELKKKAMSVPSMAGLELSSKVTCSDPYYYGNPAATYKVAALDMGIKQNILRCLAERDVYVKVYPLNTSFEEFASWPCDGYFFSNGPGDPAAMPHTAELVKKVIDLGKPVFGICLGHQIIGLSQGLETFKMHHGHRGINHPVINNSTGKGEITSQNHGFAVKSQSLPTDGSILLTHNHLNDNTVAGIKFKDKPVFSVQYHPESAPGPHDSRYLFDEFVNLLKQYKS</sequence>
<dbReference type="InterPro" id="IPR002474">
    <property type="entry name" value="CarbamoylP_synth_ssu_N"/>
</dbReference>
<evidence type="ECO:0000313" key="11">
    <source>
        <dbReference type="Proteomes" id="UP000286715"/>
    </source>
</evidence>
<dbReference type="InterPro" id="IPR035686">
    <property type="entry name" value="CPSase_GATase1"/>
</dbReference>
<dbReference type="SUPFAM" id="SSF52021">
    <property type="entry name" value="Carbamoyl phosphate synthetase, small subunit N-terminal domain"/>
    <property type="match status" value="1"/>
</dbReference>
<dbReference type="GO" id="GO:0006526">
    <property type="term" value="P:L-arginine biosynthetic process"/>
    <property type="evidence" value="ECO:0007669"/>
    <property type="project" value="UniProtKB-UniRule"/>
</dbReference>
<dbReference type="SMART" id="SM01097">
    <property type="entry name" value="CPSase_sm_chain"/>
    <property type="match status" value="1"/>
</dbReference>
<keyword evidence="6 8" id="KW-0315">Glutamine amidotransferase</keyword>
<dbReference type="EMBL" id="BHZE01000022">
    <property type="protein sequence ID" value="GCD78408.1"/>
    <property type="molecule type" value="Genomic_DNA"/>
</dbReference>
<dbReference type="GO" id="GO:0006541">
    <property type="term" value="P:glutamine metabolic process"/>
    <property type="evidence" value="ECO:0007669"/>
    <property type="project" value="InterPro"/>
</dbReference>
<dbReference type="GO" id="GO:0006207">
    <property type="term" value="P:'de novo' pyrimidine nucleobase biosynthetic process"/>
    <property type="evidence" value="ECO:0007669"/>
    <property type="project" value="InterPro"/>
</dbReference>
<gene>
    <name evidence="8 10" type="primary">carA</name>
    <name evidence="10" type="ORF">JCM31826_18900</name>
</gene>
<keyword evidence="4 8" id="KW-0547">Nucleotide-binding</keyword>
<dbReference type="Pfam" id="PF00988">
    <property type="entry name" value="CPSase_sm_chain"/>
    <property type="match status" value="1"/>
</dbReference>
<dbReference type="GO" id="GO:0004088">
    <property type="term" value="F:carbamoyl-phosphate synthase (glutamine-hydrolyzing) activity"/>
    <property type="evidence" value="ECO:0007669"/>
    <property type="project" value="UniProtKB-UniRule"/>
</dbReference>
<proteinExistence type="inferred from homology"/>
<keyword evidence="8" id="KW-0055">Arginine biosynthesis</keyword>
<evidence type="ECO:0000256" key="7">
    <source>
        <dbReference type="ARBA" id="ARBA00048816"/>
    </source>
</evidence>